<dbReference type="Proteomes" id="UP000499080">
    <property type="component" value="Unassembled WGS sequence"/>
</dbReference>
<gene>
    <name evidence="1" type="ORF">AVEN_108024_1</name>
</gene>
<organism evidence="1 2">
    <name type="scientific">Araneus ventricosus</name>
    <name type="common">Orbweaver spider</name>
    <name type="synonym">Epeira ventricosa</name>
    <dbReference type="NCBI Taxonomy" id="182803"/>
    <lineage>
        <taxon>Eukaryota</taxon>
        <taxon>Metazoa</taxon>
        <taxon>Ecdysozoa</taxon>
        <taxon>Arthropoda</taxon>
        <taxon>Chelicerata</taxon>
        <taxon>Arachnida</taxon>
        <taxon>Araneae</taxon>
        <taxon>Araneomorphae</taxon>
        <taxon>Entelegynae</taxon>
        <taxon>Araneoidea</taxon>
        <taxon>Araneidae</taxon>
        <taxon>Araneus</taxon>
    </lineage>
</organism>
<sequence>MNFQTESSLLCREHKGKPKNSVCLQTFTAGVQNGKGKILSLRCLCDGGATRFFVKRETAELLRLEVIRRESLLIHTFANHMGKPQIYDVVQLSLLNRKDLSRKIQISAVVIEDITVGEIEVPSERVRNMAFERRIELADEGDSEEVDVLIGSDFLWEVLKDTNVRLSRRLVATDSTFGFILQGSERESNCGEVLVNILRVTNEEINYDRIKDLWELEAIGIIPKREIFHSDLEILEAFEQNTTYENNRYETKLLWKDNHEELNDNYEIARRRLFNL</sequence>
<dbReference type="AlphaFoldDB" id="A0A4Y2AY79"/>
<keyword evidence="2" id="KW-1185">Reference proteome</keyword>
<dbReference type="OrthoDB" id="6514112at2759"/>
<evidence type="ECO:0000313" key="2">
    <source>
        <dbReference type="Proteomes" id="UP000499080"/>
    </source>
</evidence>
<comment type="caution">
    <text evidence="1">The sequence shown here is derived from an EMBL/GenBank/DDBJ whole genome shotgun (WGS) entry which is preliminary data.</text>
</comment>
<evidence type="ECO:0000313" key="1">
    <source>
        <dbReference type="EMBL" id="GBL83804.1"/>
    </source>
</evidence>
<reference evidence="1 2" key="1">
    <citation type="journal article" date="2019" name="Sci. Rep.">
        <title>Orb-weaving spider Araneus ventricosus genome elucidates the spidroin gene catalogue.</title>
        <authorList>
            <person name="Kono N."/>
            <person name="Nakamura H."/>
            <person name="Ohtoshi R."/>
            <person name="Moran D.A.P."/>
            <person name="Shinohara A."/>
            <person name="Yoshida Y."/>
            <person name="Fujiwara M."/>
            <person name="Mori M."/>
            <person name="Tomita M."/>
            <person name="Arakawa K."/>
        </authorList>
    </citation>
    <scope>NUCLEOTIDE SEQUENCE [LARGE SCALE GENOMIC DNA]</scope>
</reference>
<proteinExistence type="predicted"/>
<name>A0A4Y2AY79_ARAVE</name>
<protein>
    <submittedName>
        <fullName evidence="1">Uncharacterized protein</fullName>
    </submittedName>
</protein>
<dbReference type="EMBL" id="BGPR01157720">
    <property type="protein sequence ID" value="GBL83804.1"/>
    <property type="molecule type" value="Genomic_DNA"/>
</dbReference>
<accession>A0A4Y2AY79</accession>